<dbReference type="PANTHER" id="PTHR47506">
    <property type="entry name" value="TRANSCRIPTIONAL REGULATORY PROTEIN"/>
    <property type="match status" value="1"/>
</dbReference>
<dbReference type="InterPro" id="IPR011075">
    <property type="entry name" value="TetR_C"/>
</dbReference>
<accession>A0A559THQ6</accession>
<evidence type="ECO:0000256" key="2">
    <source>
        <dbReference type="ARBA" id="ARBA00023125"/>
    </source>
</evidence>
<sequence>MARPSLKEKIIASGVATLHKRGFAAAGIREITGEAGVPQGCFTNHFRSKEAFAVVVLDRYHQRILAIMDSTLRDQSRQPKERLRAYFVAIAEWLEDAGWRYGCLVGNMSLEVPEHSDVLRRHLTEICRSLTDAFAETVRAAQAAGEVRSDLDADDVGTFLLASWEGAMMRMKVERSPEPINQFKRVLFATVFTDESEWQIPC</sequence>
<dbReference type="SUPFAM" id="SSF48498">
    <property type="entry name" value="Tetracyclin repressor-like, C-terminal domain"/>
    <property type="match status" value="1"/>
</dbReference>
<feature type="domain" description="HTH tetR-type" evidence="5">
    <location>
        <begin position="4"/>
        <end position="64"/>
    </location>
</feature>
<name>A0A559THQ6_9HYPH</name>
<dbReference type="Pfam" id="PF16925">
    <property type="entry name" value="TetR_C_13"/>
    <property type="match status" value="1"/>
</dbReference>
<proteinExistence type="predicted"/>
<evidence type="ECO:0000313" key="6">
    <source>
        <dbReference type="EMBL" id="TVZ74140.1"/>
    </source>
</evidence>
<feature type="DNA-binding region" description="H-T-H motif" evidence="4">
    <location>
        <begin position="27"/>
        <end position="46"/>
    </location>
</feature>
<evidence type="ECO:0000313" key="7">
    <source>
        <dbReference type="Proteomes" id="UP000319824"/>
    </source>
</evidence>
<keyword evidence="3" id="KW-0804">Transcription</keyword>
<dbReference type="InterPro" id="IPR036271">
    <property type="entry name" value="Tet_transcr_reg_TetR-rel_C_sf"/>
</dbReference>
<dbReference type="InterPro" id="IPR009057">
    <property type="entry name" value="Homeodomain-like_sf"/>
</dbReference>
<dbReference type="GO" id="GO:0003677">
    <property type="term" value="F:DNA binding"/>
    <property type="evidence" value="ECO:0007669"/>
    <property type="project" value="UniProtKB-UniRule"/>
</dbReference>
<dbReference type="SUPFAM" id="SSF46689">
    <property type="entry name" value="Homeodomain-like"/>
    <property type="match status" value="1"/>
</dbReference>
<dbReference type="PANTHER" id="PTHR47506:SF6">
    <property type="entry name" value="HTH-TYPE TRANSCRIPTIONAL REPRESSOR NEMR"/>
    <property type="match status" value="1"/>
</dbReference>
<gene>
    <name evidence="6" type="ORF">BCL32_2462</name>
</gene>
<dbReference type="InterPro" id="IPR001647">
    <property type="entry name" value="HTH_TetR"/>
</dbReference>
<evidence type="ECO:0000256" key="3">
    <source>
        <dbReference type="ARBA" id="ARBA00023163"/>
    </source>
</evidence>
<dbReference type="AlphaFoldDB" id="A0A559THQ6"/>
<organism evidence="6 7">
    <name type="scientific">Rhizobium mongolense USDA 1844</name>
    <dbReference type="NCBI Taxonomy" id="1079460"/>
    <lineage>
        <taxon>Bacteria</taxon>
        <taxon>Pseudomonadati</taxon>
        <taxon>Pseudomonadota</taxon>
        <taxon>Alphaproteobacteria</taxon>
        <taxon>Hyphomicrobiales</taxon>
        <taxon>Rhizobiaceae</taxon>
        <taxon>Rhizobium/Agrobacterium group</taxon>
        <taxon>Rhizobium</taxon>
    </lineage>
</organism>
<evidence type="ECO:0000256" key="4">
    <source>
        <dbReference type="PROSITE-ProRule" id="PRU00335"/>
    </source>
</evidence>
<reference evidence="6 7" key="1">
    <citation type="submission" date="2019-06" db="EMBL/GenBank/DDBJ databases">
        <title>Pac Bio to generate improved reference genome sequences for organisms with transposon mutant libraries (support for FEBA project).</title>
        <authorList>
            <person name="Blow M."/>
        </authorList>
    </citation>
    <scope>NUCLEOTIDE SEQUENCE [LARGE SCALE GENOMIC DNA]</scope>
    <source>
        <strain evidence="6 7">USDA 1844</strain>
    </source>
</reference>
<dbReference type="Gene3D" id="1.10.357.10">
    <property type="entry name" value="Tetracycline Repressor, domain 2"/>
    <property type="match status" value="1"/>
</dbReference>
<dbReference type="EMBL" id="VISO01000002">
    <property type="protein sequence ID" value="TVZ74140.1"/>
    <property type="molecule type" value="Genomic_DNA"/>
</dbReference>
<keyword evidence="2 4" id="KW-0238">DNA-binding</keyword>
<dbReference type="Proteomes" id="UP000319824">
    <property type="component" value="Unassembled WGS sequence"/>
</dbReference>
<dbReference type="Pfam" id="PF00440">
    <property type="entry name" value="TetR_N"/>
    <property type="match status" value="1"/>
</dbReference>
<evidence type="ECO:0000259" key="5">
    <source>
        <dbReference type="PROSITE" id="PS50977"/>
    </source>
</evidence>
<protein>
    <submittedName>
        <fullName evidence="6">TetR family transcriptional regulator</fullName>
    </submittedName>
</protein>
<keyword evidence="1" id="KW-0805">Transcription regulation</keyword>
<dbReference type="PROSITE" id="PS50977">
    <property type="entry name" value="HTH_TETR_2"/>
    <property type="match status" value="1"/>
</dbReference>
<comment type="caution">
    <text evidence="6">The sequence shown here is derived from an EMBL/GenBank/DDBJ whole genome shotgun (WGS) entry which is preliminary data.</text>
</comment>
<evidence type="ECO:0000256" key="1">
    <source>
        <dbReference type="ARBA" id="ARBA00023015"/>
    </source>
</evidence>